<dbReference type="EMBL" id="MTKT01000670">
    <property type="protein sequence ID" value="OWM89258.1"/>
    <property type="molecule type" value="Genomic_DNA"/>
</dbReference>
<name>A0A218XWU9_PUNGR</name>
<proteinExistence type="predicted"/>
<organism evidence="1 2">
    <name type="scientific">Punica granatum</name>
    <name type="common">Pomegranate</name>
    <dbReference type="NCBI Taxonomy" id="22663"/>
    <lineage>
        <taxon>Eukaryota</taxon>
        <taxon>Viridiplantae</taxon>
        <taxon>Streptophyta</taxon>
        <taxon>Embryophyta</taxon>
        <taxon>Tracheophyta</taxon>
        <taxon>Spermatophyta</taxon>
        <taxon>Magnoliopsida</taxon>
        <taxon>eudicotyledons</taxon>
        <taxon>Gunneridae</taxon>
        <taxon>Pentapetalae</taxon>
        <taxon>rosids</taxon>
        <taxon>malvids</taxon>
        <taxon>Myrtales</taxon>
        <taxon>Lythraceae</taxon>
        <taxon>Punica</taxon>
    </lineage>
</organism>
<gene>
    <name evidence="1" type="ORF">CDL15_Pgr010545</name>
</gene>
<sequence>MRQINGKNMACSNEFWSPIESVKKRLSIGIAALPGLPSHLEAFTSEPDHDLALNISILHVHLKVVNQPLDGSRPVRLHSPDIVAA</sequence>
<evidence type="ECO:0000313" key="2">
    <source>
        <dbReference type="Proteomes" id="UP000197138"/>
    </source>
</evidence>
<evidence type="ECO:0000313" key="1">
    <source>
        <dbReference type="EMBL" id="OWM89258.1"/>
    </source>
</evidence>
<dbReference type="AlphaFoldDB" id="A0A218XWU9"/>
<reference evidence="2" key="1">
    <citation type="journal article" date="2017" name="Plant J.">
        <title>The pomegranate (Punica granatum L.) genome and the genomics of punicalagin biosynthesis.</title>
        <authorList>
            <person name="Qin G."/>
            <person name="Xu C."/>
            <person name="Ming R."/>
            <person name="Tang H."/>
            <person name="Guyot R."/>
            <person name="Kramer E.M."/>
            <person name="Hu Y."/>
            <person name="Yi X."/>
            <person name="Qi Y."/>
            <person name="Xu X."/>
            <person name="Gao Z."/>
            <person name="Pan H."/>
            <person name="Jian J."/>
            <person name="Tian Y."/>
            <person name="Yue Z."/>
            <person name="Xu Y."/>
        </authorList>
    </citation>
    <scope>NUCLEOTIDE SEQUENCE [LARGE SCALE GENOMIC DNA]</scope>
    <source>
        <strain evidence="2">cv. Dabenzi</strain>
    </source>
</reference>
<dbReference type="Proteomes" id="UP000197138">
    <property type="component" value="Unassembled WGS sequence"/>
</dbReference>
<accession>A0A218XWU9</accession>
<protein>
    <submittedName>
        <fullName evidence="1">Uncharacterized protein</fullName>
    </submittedName>
</protein>
<comment type="caution">
    <text evidence="1">The sequence shown here is derived from an EMBL/GenBank/DDBJ whole genome shotgun (WGS) entry which is preliminary data.</text>
</comment>